<gene>
    <name evidence="4" type="primary">ncapd2</name>
    <name evidence="4" type="ORF">CEXT_188401</name>
</gene>
<keyword evidence="1" id="KW-0226">DNA condensation</keyword>
<dbReference type="Proteomes" id="UP001054945">
    <property type="component" value="Unassembled WGS sequence"/>
</dbReference>
<protein>
    <submittedName>
        <fullName evidence="4">Condensin complex subunit 1</fullName>
    </submittedName>
</protein>
<dbReference type="InterPro" id="IPR024324">
    <property type="entry name" value="Condensin_cplx_su1_N"/>
</dbReference>
<evidence type="ECO:0000256" key="1">
    <source>
        <dbReference type="ARBA" id="ARBA00023067"/>
    </source>
</evidence>
<feature type="domain" description="Condensin complex subunit 1 N-terminal" evidence="3">
    <location>
        <begin position="79"/>
        <end position="226"/>
    </location>
</feature>
<dbReference type="AlphaFoldDB" id="A0AAV4SCQ4"/>
<dbReference type="GO" id="GO:0000796">
    <property type="term" value="C:condensin complex"/>
    <property type="evidence" value="ECO:0007669"/>
    <property type="project" value="TreeGrafter"/>
</dbReference>
<feature type="compositionally biased region" description="Acidic residues" evidence="2">
    <location>
        <begin position="484"/>
        <end position="494"/>
    </location>
</feature>
<feature type="region of interest" description="Disordered" evidence="2">
    <location>
        <begin position="461"/>
        <end position="536"/>
    </location>
</feature>
<accession>A0AAV4SCQ4</accession>
<name>A0AAV4SCQ4_CAEEX</name>
<dbReference type="Pfam" id="PF12922">
    <property type="entry name" value="Cnd1_N"/>
    <property type="match status" value="1"/>
</dbReference>
<proteinExistence type="predicted"/>
<evidence type="ECO:0000313" key="5">
    <source>
        <dbReference type="Proteomes" id="UP001054945"/>
    </source>
</evidence>
<keyword evidence="5" id="KW-1185">Reference proteome</keyword>
<dbReference type="GO" id="GO:0000779">
    <property type="term" value="C:condensed chromosome, centromeric region"/>
    <property type="evidence" value="ECO:0007669"/>
    <property type="project" value="TreeGrafter"/>
</dbReference>
<dbReference type="GO" id="GO:0007076">
    <property type="term" value="P:mitotic chromosome condensation"/>
    <property type="evidence" value="ECO:0007669"/>
    <property type="project" value="InterPro"/>
</dbReference>
<dbReference type="EMBL" id="BPLR01009299">
    <property type="protein sequence ID" value="GIY30951.1"/>
    <property type="molecule type" value="Genomic_DNA"/>
</dbReference>
<dbReference type="Gene3D" id="1.25.10.10">
    <property type="entry name" value="Leucine-rich Repeat Variant"/>
    <property type="match status" value="1"/>
</dbReference>
<evidence type="ECO:0000256" key="2">
    <source>
        <dbReference type="SAM" id="MobiDB-lite"/>
    </source>
</evidence>
<dbReference type="SUPFAM" id="SSF48371">
    <property type="entry name" value="ARM repeat"/>
    <property type="match status" value="1"/>
</dbReference>
<evidence type="ECO:0000313" key="4">
    <source>
        <dbReference type="EMBL" id="GIY30951.1"/>
    </source>
</evidence>
<reference evidence="4 5" key="1">
    <citation type="submission" date="2021-06" db="EMBL/GenBank/DDBJ databases">
        <title>Caerostris extrusa draft genome.</title>
        <authorList>
            <person name="Kono N."/>
            <person name="Arakawa K."/>
        </authorList>
    </citation>
    <scope>NUCLEOTIDE SEQUENCE [LARGE SCALE GENOMIC DNA]</scope>
</reference>
<comment type="caution">
    <text evidence="4">The sequence shown here is derived from an EMBL/GenBank/DDBJ whole genome shotgun (WGS) entry which is preliminary data.</text>
</comment>
<dbReference type="InterPro" id="IPR016024">
    <property type="entry name" value="ARM-type_fold"/>
</dbReference>
<dbReference type="PANTHER" id="PTHR14222:SF2">
    <property type="entry name" value="CONDENSIN COMPLEX SUBUNIT 1"/>
    <property type="match status" value="1"/>
</dbReference>
<dbReference type="GO" id="GO:0010032">
    <property type="term" value="P:meiotic chromosome condensation"/>
    <property type="evidence" value="ECO:0007669"/>
    <property type="project" value="TreeGrafter"/>
</dbReference>
<evidence type="ECO:0000259" key="3">
    <source>
        <dbReference type="Pfam" id="PF12922"/>
    </source>
</evidence>
<dbReference type="InterPro" id="IPR026971">
    <property type="entry name" value="CND1/NCAPD3"/>
</dbReference>
<sequence length="768" mass="87699">MIETDFIIPSRLEHLFSSTSRHYTVKEVLTKQSITVEILQLKRSMYEDIEGFIFKNFDVYCNLIRLFPEFDEGLKITAFKVLLQVTEKVLNILGDILDEDTEEFAKDVRFKCRNLVMMTVYLLCQFTHAFEEEILKKTANTGKVRKKKKISVADSEFSEWPEQRVKFFVVLKKLFQLPIKKFWSPPIIDYEFINFVTTSFFKLLENADISRDKGMKIEIFRFLGSVLAENRTGIGYSIKILQMVQDFEHLPNVMADAVLHFMQENNADTLAADICREAILLDIKALVNNLTAAHSLSQFLTSICEQSPEKVLSVIGNLMQFLEMESHVMRNCVLSIIGILLSKVLAKEDISSKDKKLREEILNQLEAHLLDVNSFVRCKAIQIFKTLMEERVLTSFELYNIGKLISNRIKDKASNVRKNAMSFMALFIDVNEFACQIPLDVLKESYQTEYQKLKQMEKSRPLIFQDSDDDEPADEKKENGLIFDDSDEEENEKEEQEKTNNTENTDDEKDKDESSMCIGEKECNDDQPKANPTDDSEEYLKQKAVVDYLKNTLNFAEVIHGIVEPVCALLHSSTQTDVLEAIEFFTAAAGTLVSGSDVGIKQILELVWSNESAIKDAALNAFKSLYLSKFKDKRDVAEIAKNLIDLLKNATQEDEMNLRVFVIHFSNLGEIPDSISGILWSNLINPASGLTEKEKIAILMLLGMITEQHPEFVSQHLNALVQYGLVSDGKKDFQLALYTLKILNKVNMKNRGKFQSANAIDEENALAT</sequence>
<dbReference type="GO" id="GO:0042393">
    <property type="term" value="F:histone binding"/>
    <property type="evidence" value="ECO:0007669"/>
    <property type="project" value="TreeGrafter"/>
</dbReference>
<dbReference type="InterPro" id="IPR011989">
    <property type="entry name" value="ARM-like"/>
</dbReference>
<dbReference type="PANTHER" id="PTHR14222">
    <property type="entry name" value="CONDENSIN"/>
    <property type="match status" value="1"/>
</dbReference>
<organism evidence="4 5">
    <name type="scientific">Caerostris extrusa</name>
    <name type="common">Bark spider</name>
    <name type="synonym">Caerostris bankana</name>
    <dbReference type="NCBI Taxonomy" id="172846"/>
    <lineage>
        <taxon>Eukaryota</taxon>
        <taxon>Metazoa</taxon>
        <taxon>Ecdysozoa</taxon>
        <taxon>Arthropoda</taxon>
        <taxon>Chelicerata</taxon>
        <taxon>Arachnida</taxon>
        <taxon>Araneae</taxon>
        <taxon>Araneomorphae</taxon>
        <taxon>Entelegynae</taxon>
        <taxon>Araneoidea</taxon>
        <taxon>Araneidae</taxon>
        <taxon>Caerostris</taxon>
    </lineage>
</organism>
<feature type="compositionally biased region" description="Basic and acidic residues" evidence="2">
    <location>
        <begin position="511"/>
        <end position="528"/>
    </location>
</feature>